<reference evidence="1" key="2">
    <citation type="submission" date="2023-05" db="EMBL/GenBank/DDBJ databases">
        <authorList>
            <consortium name="Lawrence Berkeley National Laboratory"/>
            <person name="Steindorff A."/>
            <person name="Hensen N."/>
            <person name="Bonometti L."/>
            <person name="Westerberg I."/>
            <person name="Brannstrom I.O."/>
            <person name="Guillou S."/>
            <person name="Cros-Aarteil S."/>
            <person name="Calhoun S."/>
            <person name="Haridas S."/>
            <person name="Kuo A."/>
            <person name="Mondo S."/>
            <person name="Pangilinan J."/>
            <person name="Riley R."/>
            <person name="Labutti K."/>
            <person name="Andreopoulos B."/>
            <person name="Lipzen A."/>
            <person name="Chen C."/>
            <person name="Yanf M."/>
            <person name="Daum C."/>
            <person name="Ng V."/>
            <person name="Clum A."/>
            <person name="Ohm R."/>
            <person name="Martin F."/>
            <person name="Silar P."/>
            <person name="Natvig D."/>
            <person name="Lalanne C."/>
            <person name="Gautier V."/>
            <person name="Ament-Velasquez S.L."/>
            <person name="Kruys A."/>
            <person name="Hutchinson M.I."/>
            <person name="Powell A.J."/>
            <person name="Barry K."/>
            <person name="Miller A.N."/>
            <person name="Grigoriev I.V."/>
            <person name="Debuchy R."/>
            <person name="Gladieux P."/>
            <person name="Thoren M.H."/>
            <person name="Johannesson H."/>
        </authorList>
    </citation>
    <scope>NUCLEOTIDE SEQUENCE</scope>
    <source>
        <strain evidence="1">CBS 315.58</strain>
    </source>
</reference>
<accession>A0AAN6XCL6</accession>
<dbReference type="EMBL" id="MU863952">
    <property type="protein sequence ID" value="KAK4198034.1"/>
    <property type="molecule type" value="Genomic_DNA"/>
</dbReference>
<evidence type="ECO:0000313" key="2">
    <source>
        <dbReference type="Proteomes" id="UP001303160"/>
    </source>
</evidence>
<evidence type="ECO:0000313" key="1">
    <source>
        <dbReference type="EMBL" id="KAK4198034.1"/>
    </source>
</evidence>
<name>A0AAN6XCL6_9PEZI</name>
<dbReference type="Pfam" id="PF12224">
    <property type="entry name" value="Amidoligase_2"/>
    <property type="match status" value="1"/>
</dbReference>
<gene>
    <name evidence="1" type="ORF">QBC40DRAFT_332089</name>
</gene>
<keyword evidence="2" id="KW-1185">Reference proteome</keyword>
<dbReference type="Proteomes" id="UP001303160">
    <property type="component" value="Unassembled WGS sequence"/>
</dbReference>
<sequence length="333" mass="36288">MDSPVEPPTLHFGLEIELLLGPRKKGASHSSWKSLAKDLSKRLAKAGIPNHINDSNDKSPHNYREWSITQEVTIPSQPGKNIWGIELVSPVLSPLSTNFSATLTTIFSLLHTHYAVLTSPHCSTHIHLSQSYPSPFTPLDLASLAKSCLWFEASLDRLFPSRGEGYWCQSNRLNPALAGLSLGECIAVIDSIYTETGHADRVVEAMNLFPKESAYARAHGWKKDRVRGKVYKWDFTGMLSTPSNKGEQQPRGTIEFRQPPGSVVAAEAEAYVILALAFTVGALAYGQGLCAESVGYNEHGGSMEELWDLLVAGGSVLGWDGLGEVEGLFARAV</sequence>
<dbReference type="InterPro" id="IPR022025">
    <property type="entry name" value="Amidoligase_2"/>
</dbReference>
<dbReference type="PANTHER" id="PTHR36847">
    <property type="entry name" value="AMIDOLIGASE ENZYME"/>
    <property type="match status" value="1"/>
</dbReference>
<proteinExistence type="predicted"/>
<reference evidence="1" key="1">
    <citation type="journal article" date="2023" name="Mol. Phylogenet. Evol.">
        <title>Genome-scale phylogeny and comparative genomics of the fungal order Sordariales.</title>
        <authorList>
            <person name="Hensen N."/>
            <person name="Bonometti L."/>
            <person name="Westerberg I."/>
            <person name="Brannstrom I.O."/>
            <person name="Guillou S."/>
            <person name="Cros-Aarteil S."/>
            <person name="Calhoun S."/>
            <person name="Haridas S."/>
            <person name="Kuo A."/>
            <person name="Mondo S."/>
            <person name="Pangilinan J."/>
            <person name="Riley R."/>
            <person name="LaButti K."/>
            <person name="Andreopoulos B."/>
            <person name="Lipzen A."/>
            <person name="Chen C."/>
            <person name="Yan M."/>
            <person name="Daum C."/>
            <person name="Ng V."/>
            <person name="Clum A."/>
            <person name="Steindorff A."/>
            <person name="Ohm R.A."/>
            <person name="Martin F."/>
            <person name="Silar P."/>
            <person name="Natvig D.O."/>
            <person name="Lalanne C."/>
            <person name="Gautier V."/>
            <person name="Ament-Velasquez S.L."/>
            <person name="Kruys A."/>
            <person name="Hutchinson M.I."/>
            <person name="Powell A.J."/>
            <person name="Barry K."/>
            <person name="Miller A.N."/>
            <person name="Grigoriev I.V."/>
            <person name="Debuchy R."/>
            <person name="Gladieux P."/>
            <person name="Hiltunen Thoren M."/>
            <person name="Johannesson H."/>
        </authorList>
    </citation>
    <scope>NUCLEOTIDE SEQUENCE</scope>
    <source>
        <strain evidence="1">CBS 315.58</strain>
    </source>
</reference>
<organism evidence="1 2">
    <name type="scientific">Triangularia verruculosa</name>
    <dbReference type="NCBI Taxonomy" id="2587418"/>
    <lineage>
        <taxon>Eukaryota</taxon>
        <taxon>Fungi</taxon>
        <taxon>Dikarya</taxon>
        <taxon>Ascomycota</taxon>
        <taxon>Pezizomycotina</taxon>
        <taxon>Sordariomycetes</taxon>
        <taxon>Sordariomycetidae</taxon>
        <taxon>Sordariales</taxon>
        <taxon>Podosporaceae</taxon>
        <taxon>Triangularia</taxon>
    </lineage>
</organism>
<dbReference type="AlphaFoldDB" id="A0AAN6XCL6"/>
<dbReference type="PANTHER" id="PTHR36847:SF1">
    <property type="entry name" value="AMIDOLIGASE ENZYME"/>
    <property type="match status" value="1"/>
</dbReference>
<protein>
    <submittedName>
        <fullName evidence="1">Amidoligase enzyme-domain-containing protein</fullName>
    </submittedName>
</protein>
<comment type="caution">
    <text evidence="1">The sequence shown here is derived from an EMBL/GenBank/DDBJ whole genome shotgun (WGS) entry which is preliminary data.</text>
</comment>